<keyword evidence="7" id="KW-1185">Reference proteome</keyword>
<dbReference type="Gene3D" id="1.10.8.60">
    <property type="match status" value="2"/>
</dbReference>
<dbReference type="GO" id="GO:0005524">
    <property type="term" value="F:ATP binding"/>
    <property type="evidence" value="ECO:0007669"/>
    <property type="project" value="UniProtKB-KW"/>
</dbReference>
<dbReference type="Gene3D" id="3.40.50.300">
    <property type="entry name" value="P-loop containing nucleotide triphosphate hydrolases"/>
    <property type="match status" value="2"/>
</dbReference>
<dbReference type="InterPro" id="IPR003960">
    <property type="entry name" value="ATPase_AAA_CS"/>
</dbReference>
<dbReference type="Proteomes" id="UP001187531">
    <property type="component" value="Unassembled WGS sequence"/>
</dbReference>
<dbReference type="Pfam" id="PF16725">
    <property type="entry name" value="Nucleolin_bd"/>
    <property type="match status" value="1"/>
</dbReference>
<keyword evidence="2" id="KW-0547">Nucleotide-binding</keyword>
<comment type="similarity">
    <text evidence="1">Belongs to the AAA ATPase family.</text>
</comment>
<dbReference type="InterPro" id="IPR041569">
    <property type="entry name" value="AAA_lid_3"/>
</dbReference>
<feature type="region of interest" description="Disordered" evidence="4">
    <location>
        <begin position="440"/>
        <end position="469"/>
    </location>
</feature>
<dbReference type="Pfam" id="PF17862">
    <property type="entry name" value="AAA_lid_3"/>
    <property type="match status" value="2"/>
</dbReference>
<dbReference type="InterPro" id="IPR038100">
    <property type="entry name" value="NLV2_N_sf"/>
</dbReference>
<dbReference type="PROSITE" id="PS00674">
    <property type="entry name" value="AAA"/>
    <property type="match status" value="2"/>
</dbReference>
<dbReference type="InterPro" id="IPR031996">
    <property type="entry name" value="NVL2_nucleolin-bd"/>
</dbReference>
<dbReference type="PANTHER" id="PTHR23077:SF171">
    <property type="entry name" value="NUCLEAR VALOSIN-CONTAINING PROTEIN-LIKE"/>
    <property type="match status" value="1"/>
</dbReference>
<comment type="caution">
    <text evidence="6">The sequence shown here is derived from an EMBL/GenBank/DDBJ whole genome shotgun (WGS) entry which is preliminary data.</text>
</comment>
<feature type="domain" description="AAA+ ATPase" evidence="5">
    <location>
        <begin position="561"/>
        <end position="698"/>
    </location>
</feature>
<feature type="compositionally biased region" description="Basic and acidic residues" evidence="4">
    <location>
        <begin position="443"/>
        <end position="452"/>
    </location>
</feature>
<dbReference type="GO" id="GO:0016887">
    <property type="term" value="F:ATP hydrolysis activity"/>
    <property type="evidence" value="ECO:0007669"/>
    <property type="project" value="InterPro"/>
</dbReference>
<dbReference type="InterPro" id="IPR003593">
    <property type="entry name" value="AAA+_ATPase"/>
</dbReference>
<dbReference type="CDD" id="cd19530">
    <property type="entry name" value="RecA-like_NVL_r2-like"/>
    <property type="match status" value="1"/>
</dbReference>
<dbReference type="Pfam" id="PF00004">
    <property type="entry name" value="AAA"/>
    <property type="match status" value="2"/>
</dbReference>
<dbReference type="InterPro" id="IPR027417">
    <property type="entry name" value="P-loop_NTPase"/>
</dbReference>
<dbReference type="GO" id="GO:0005634">
    <property type="term" value="C:nucleus"/>
    <property type="evidence" value="ECO:0007669"/>
    <property type="project" value="TreeGrafter"/>
</dbReference>
<dbReference type="SUPFAM" id="SSF52540">
    <property type="entry name" value="P-loop containing nucleoside triphosphate hydrolases"/>
    <property type="match status" value="2"/>
</dbReference>
<name>A0AA88HEJ9_ARTSF</name>
<dbReference type="EMBL" id="JAVRJZ010000067">
    <property type="protein sequence ID" value="KAK2703852.1"/>
    <property type="molecule type" value="Genomic_DNA"/>
</dbReference>
<evidence type="ECO:0000256" key="4">
    <source>
        <dbReference type="SAM" id="MobiDB-lite"/>
    </source>
</evidence>
<organism evidence="6 7">
    <name type="scientific">Artemia franciscana</name>
    <name type="common">Brine shrimp</name>
    <name type="synonym">Artemia sanfranciscana</name>
    <dbReference type="NCBI Taxonomy" id="6661"/>
    <lineage>
        <taxon>Eukaryota</taxon>
        <taxon>Metazoa</taxon>
        <taxon>Ecdysozoa</taxon>
        <taxon>Arthropoda</taxon>
        <taxon>Crustacea</taxon>
        <taxon>Branchiopoda</taxon>
        <taxon>Anostraca</taxon>
        <taxon>Artemiidae</taxon>
        <taxon>Artemia</taxon>
    </lineage>
</organism>
<keyword evidence="3" id="KW-0067">ATP-binding</keyword>
<evidence type="ECO:0000256" key="3">
    <source>
        <dbReference type="ARBA" id="ARBA00022840"/>
    </source>
</evidence>
<feature type="region of interest" description="Disordered" evidence="4">
    <location>
        <begin position="165"/>
        <end position="192"/>
    </location>
</feature>
<dbReference type="FunFam" id="3.40.50.300:FF:000600">
    <property type="entry name" value="Nuclear valosin-containing protein-like"/>
    <property type="match status" value="1"/>
</dbReference>
<dbReference type="Gene3D" id="1.10.10.2010">
    <property type="match status" value="1"/>
</dbReference>
<dbReference type="GO" id="GO:0042254">
    <property type="term" value="P:ribosome biogenesis"/>
    <property type="evidence" value="ECO:0007669"/>
    <property type="project" value="TreeGrafter"/>
</dbReference>
<dbReference type="InterPro" id="IPR003959">
    <property type="entry name" value="ATPase_AAA_core"/>
</dbReference>
<dbReference type="GO" id="GO:0003723">
    <property type="term" value="F:RNA binding"/>
    <property type="evidence" value="ECO:0007669"/>
    <property type="project" value="TreeGrafter"/>
</dbReference>
<proteinExistence type="inferred from homology"/>
<feature type="domain" description="AAA+ ATPase" evidence="5">
    <location>
        <begin position="237"/>
        <end position="375"/>
    </location>
</feature>
<evidence type="ECO:0000313" key="7">
    <source>
        <dbReference type="Proteomes" id="UP001187531"/>
    </source>
</evidence>
<dbReference type="PANTHER" id="PTHR23077">
    <property type="entry name" value="AAA-FAMILY ATPASE"/>
    <property type="match status" value="1"/>
</dbReference>
<dbReference type="InterPro" id="IPR050168">
    <property type="entry name" value="AAA_ATPase_domain"/>
</dbReference>
<dbReference type="SMART" id="SM00382">
    <property type="entry name" value="AAA"/>
    <property type="match status" value="2"/>
</dbReference>
<evidence type="ECO:0000256" key="2">
    <source>
        <dbReference type="ARBA" id="ARBA00022741"/>
    </source>
</evidence>
<dbReference type="FunFam" id="3.40.50.300:FF:000149">
    <property type="entry name" value="Nuclear valosin-containing protein-like"/>
    <property type="match status" value="1"/>
</dbReference>
<reference evidence="6" key="1">
    <citation type="submission" date="2023-07" db="EMBL/GenBank/DDBJ databases">
        <title>Chromosome-level genome assembly of Artemia franciscana.</title>
        <authorList>
            <person name="Jo E."/>
        </authorList>
    </citation>
    <scope>NUCLEOTIDE SEQUENCE</scope>
    <source>
        <tissue evidence="6">Whole body</tissue>
    </source>
</reference>
<protein>
    <recommendedName>
        <fullName evidence="5">AAA+ ATPase domain-containing protein</fullName>
    </recommendedName>
</protein>
<gene>
    <name evidence="6" type="ORF">QYM36_017788</name>
</gene>
<feature type="compositionally biased region" description="Basic and acidic residues" evidence="4">
    <location>
        <begin position="171"/>
        <end position="184"/>
    </location>
</feature>
<accession>A0AA88HEJ9</accession>
<dbReference type="AlphaFoldDB" id="A0AA88HEJ9"/>
<sequence length="825" mass="91408">MNRSVKSTYFLDTRLVPRVQEYLDQNPQKKNVHIPLLAETLRRKYPEYNRKKIGPFIMSVQKAYQHIQTEINENWQNDECEALSPDVSGLSDLDEVEPEMKDDTAKTNSQIRDLYAKGQKQKVEEESELDEIMIIDPTSDSVPVAPSVETPRKTIVAKRAEVKVGQKRPHSLLEPETHQNDQKKKTVKTRKGGGFTPVISTASFADIGGNDKTIHEVCKLLVHIRHPEVYKEIGVPFPKGILLHGPPGCGKTLFAHAIAGELKLPFFKVAATEVVSGVSGESEEKLRDLFEDTMAAAPSILFIDEIDSITPKRETAQREMERRIVAQLLACLDDLNQPDKPSVLVIGATNRPDALDPALRRAGRFDREIAIGIPDEKARIRILKVLCKNLKIQEDFDWLRLSRLTPGYVGADLMALAREAAMVAVNRVFERMEQESSVIGQEVSRDPRKLQENGEVNAESAKTVNDEDGSLSAVPESLLKLLKEDSEIPPEVLRALKVTFADFLSAVSFVQPSAQREGFATVPGVTWDDVGALKDVRTELQLTIMAPIQHPDHFAALGLTTPSGILLCGPPGCGKTLLAKAIANEAGVNFISVKGPELLNMYVGESERAVRQCFQRAQNSAPCVIFFDEIDALCPKRSGSSENNSSARVVNQLLTEMDGLNARKNVFLLAATNRPDILDPAALRPGRLDKTLFVGLPTPSDRIEILKALTKNGTRPCLEADVNLDAIAMDERCNRFTGADIAALTREAAIYALREAVLSLDSRGHLTSHDQLIKPENLAVARRHFDFAFQKIKPSVSEQEFQKYEELQKKFSLAPLAGNMKMDAE</sequence>
<dbReference type="GO" id="GO:1990275">
    <property type="term" value="F:preribosome binding"/>
    <property type="evidence" value="ECO:0007669"/>
    <property type="project" value="TreeGrafter"/>
</dbReference>
<evidence type="ECO:0000313" key="6">
    <source>
        <dbReference type="EMBL" id="KAK2703852.1"/>
    </source>
</evidence>
<evidence type="ECO:0000256" key="1">
    <source>
        <dbReference type="ARBA" id="ARBA00006914"/>
    </source>
</evidence>
<evidence type="ECO:0000259" key="5">
    <source>
        <dbReference type="SMART" id="SM00382"/>
    </source>
</evidence>